<gene>
    <name evidence="1" type="ORF">EG242_07115</name>
</gene>
<evidence type="ECO:0000313" key="1">
    <source>
        <dbReference type="EMBL" id="RRA95167.1"/>
    </source>
</evidence>
<accession>A0A3P1B1V8</accession>
<proteinExistence type="predicted"/>
<dbReference type="AlphaFoldDB" id="A0A3P1B1V8"/>
<keyword evidence="2" id="KW-1185">Reference proteome</keyword>
<dbReference type="EMBL" id="RQTJ01000011">
    <property type="protein sequence ID" value="RRA95167.1"/>
    <property type="molecule type" value="Genomic_DNA"/>
</dbReference>
<reference evidence="1 2" key="1">
    <citation type="submission" date="2018-11" db="EMBL/GenBank/DDBJ databases">
        <title>Flavobacterium sp. nov., YIM 102796 draft genome.</title>
        <authorList>
            <person name="Li G."/>
            <person name="Jiang Y."/>
        </authorList>
    </citation>
    <scope>NUCLEOTIDE SEQUENCE [LARGE SCALE GENOMIC DNA]</scope>
    <source>
        <strain evidence="1 2">YIM 102796</strain>
    </source>
</reference>
<sequence length="81" mass="9281">MIILGFADESGNNSFEFETQGSHFIVASILVKSEEQLGKLENDLEIIRKRHFQTGEIKSSKVSDNITRRKKILNEILELVF</sequence>
<dbReference type="Proteomes" id="UP000268372">
    <property type="component" value="Unassembled WGS sequence"/>
</dbReference>
<comment type="caution">
    <text evidence="1">The sequence shown here is derived from an EMBL/GenBank/DDBJ whole genome shotgun (WGS) entry which is preliminary data.</text>
</comment>
<dbReference type="RefSeq" id="WP_124899210.1">
    <property type="nucleotide sequence ID" value="NZ_RQTJ01000011.1"/>
</dbReference>
<dbReference type="InterPro" id="IPR024524">
    <property type="entry name" value="DUF3800"/>
</dbReference>
<evidence type="ECO:0000313" key="2">
    <source>
        <dbReference type="Proteomes" id="UP000268372"/>
    </source>
</evidence>
<name>A0A3P1B1V8_9FLAO</name>
<organism evidence="1 2">
    <name type="scientific">Paenimyroides viscosum</name>
    <dbReference type="NCBI Taxonomy" id="2488729"/>
    <lineage>
        <taxon>Bacteria</taxon>
        <taxon>Pseudomonadati</taxon>
        <taxon>Bacteroidota</taxon>
        <taxon>Flavobacteriia</taxon>
        <taxon>Flavobacteriales</taxon>
        <taxon>Flavobacteriaceae</taxon>
        <taxon>Paenimyroides</taxon>
    </lineage>
</organism>
<dbReference type="Pfam" id="PF12686">
    <property type="entry name" value="DUF3800"/>
    <property type="match status" value="1"/>
</dbReference>
<protein>
    <submittedName>
        <fullName evidence="1">DUF3800 domain-containing protein</fullName>
    </submittedName>
</protein>